<evidence type="ECO:0000313" key="3">
    <source>
        <dbReference type="EMBL" id="MCC2210576.1"/>
    </source>
</evidence>
<dbReference type="EMBL" id="JAJEQM010000008">
    <property type="protein sequence ID" value="MCC2210576.1"/>
    <property type="molecule type" value="Genomic_DNA"/>
</dbReference>
<keyword evidence="2" id="KW-1133">Transmembrane helix</keyword>
<evidence type="ECO:0000313" key="4">
    <source>
        <dbReference type="Proteomes" id="UP001198242"/>
    </source>
</evidence>
<feature type="transmembrane region" description="Helical" evidence="2">
    <location>
        <begin position="12"/>
        <end position="31"/>
    </location>
</feature>
<sequence>MILGYSIYELLWLFFIYAFFGWCIEVVFCGLNEGHFINRGFLNGPVCPIYGVGGVIVVLCLTPIKDNLFLLFVGSALLTSILELITGFALDKIFHARWWDYTDMPFNIGGYICLKFSIYWGFVCIALMKGIHPVILGFVRFIPHMLGLVAVVFFAAVFVADVIITVITINNLTKRVKLMNDIAKKIHNVSDEVGEHIYDSANDIMKKGIEIYNSENVQEIRENLDDMKEKYEHKKEEIKSKHKDDLDELKAKYDNLVKETHIFQKRIIKAFPNLTSRRYEEQLAKLKEKTWKLKKKNKK</sequence>
<keyword evidence="4" id="KW-1185">Reference proteome</keyword>
<dbReference type="InterPro" id="IPR010540">
    <property type="entry name" value="CmpB_TMEM229"/>
</dbReference>
<feature type="coiled-coil region" evidence="1">
    <location>
        <begin position="214"/>
        <end position="296"/>
    </location>
</feature>
<organism evidence="3 4">
    <name type="scientific">Hominilimicola fabiformis</name>
    <dbReference type="NCBI Taxonomy" id="2885356"/>
    <lineage>
        <taxon>Bacteria</taxon>
        <taxon>Bacillati</taxon>
        <taxon>Bacillota</taxon>
        <taxon>Clostridia</taxon>
        <taxon>Eubacteriales</taxon>
        <taxon>Oscillospiraceae</taxon>
        <taxon>Hominilimicola</taxon>
    </lineage>
</organism>
<protein>
    <submittedName>
        <fullName evidence="3">ABC transporter permease</fullName>
    </submittedName>
</protein>
<gene>
    <name evidence="3" type="ORF">LKE05_07220</name>
</gene>
<name>A0AAE3J9M7_9FIRM</name>
<comment type="caution">
    <text evidence="3">The sequence shown here is derived from an EMBL/GenBank/DDBJ whole genome shotgun (WGS) entry which is preliminary data.</text>
</comment>
<feature type="transmembrane region" description="Helical" evidence="2">
    <location>
        <begin position="141"/>
        <end position="169"/>
    </location>
</feature>
<keyword evidence="1" id="KW-0175">Coiled coil</keyword>
<dbReference type="AlphaFoldDB" id="A0AAE3J9M7"/>
<keyword evidence="2" id="KW-0812">Transmembrane</keyword>
<evidence type="ECO:0000256" key="1">
    <source>
        <dbReference type="SAM" id="Coils"/>
    </source>
</evidence>
<dbReference type="Proteomes" id="UP001198242">
    <property type="component" value="Unassembled WGS sequence"/>
</dbReference>
<proteinExistence type="predicted"/>
<dbReference type="Pfam" id="PF06541">
    <property type="entry name" value="ABC_trans_CmpB"/>
    <property type="match status" value="1"/>
</dbReference>
<reference evidence="3 4" key="1">
    <citation type="submission" date="2021-10" db="EMBL/GenBank/DDBJ databases">
        <title>Anaerobic single-cell dispensing facilitates the cultivation of human gut bacteria.</title>
        <authorList>
            <person name="Afrizal A."/>
        </authorList>
    </citation>
    <scope>NUCLEOTIDE SEQUENCE [LARGE SCALE GENOMIC DNA]</scope>
    <source>
        <strain evidence="3 4">CLA-AA-H232</strain>
    </source>
</reference>
<feature type="transmembrane region" description="Helical" evidence="2">
    <location>
        <begin position="43"/>
        <end position="64"/>
    </location>
</feature>
<feature type="transmembrane region" description="Helical" evidence="2">
    <location>
        <begin position="70"/>
        <end position="90"/>
    </location>
</feature>
<evidence type="ECO:0000256" key="2">
    <source>
        <dbReference type="SAM" id="Phobius"/>
    </source>
</evidence>
<dbReference type="RefSeq" id="WP_308456387.1">
    <property type="nucleotide sequence ID" value="NZ_JAJEQM010000008.1"/>
</dbReference>
<feature type="transmembrane region" description="Helical" evidence="2">
    <location>
        <begin position="111"/>
        <end position="135"/>
    </location>
</feature>
<accession>A0AAE3J9M7</accession>
<keyword evidence="2" id="KW-0472">Membrane</keyword>